<gene>
    <name evidence="6" type="ORF">EEX84_05140</name>
</gene>
<feature type="active site" description="Nucleophile" evidence="4">
    <location>
        <position position="13"/>
    </location>
</feature>
<dbReference type="InterPro" id="IPR023485">
    <property type="entry name" value="Ptyr_pPase"/>
</dbReference>
<dbReference type="OrthoDB" id="9784339at2"/>
<protein>
    <submittedName>
        <fullName evidence="6">Low molecular weight protein arginine phosphatase</fullName>
    </submittedName>
</protein>
<proteinExistence type="inferred from homology"/>
<feature type="domain" description="Phosphotyrosine protein phosphatase I" evidence="5">
    <location>
        <begin position="1"/>
        <end position="140"/>
    </location>
</feature>
<evidence type="ECO:0000256" key="2">
    <source>
        <dbReference type="ARBA" id="ARBA00022801"/>
    </source>
</evidence>
<dbReference type="InterPro" id="IPR017867">
    <property type="entry name" value="Tyr_phospatase_low_mol_wt"/>
</dbReference>
<accession>A0A3M8PA04</accession>
<keyword evidence="2" id="KW-0378">Hydrolase</keyword>
<dbReference type="SMART" id="SM00226">
    <property type="entry name" value="LMWPc"/>
    <property type="match status" value="1"/>
</dbReference>
<dbReference type="PANTHER" id="PTHR11717:SF31">
    <property type="entry name" value="LOW MOLECULAR WEIGHT PROTEIN-TYROSINE-PHOSPHATASE ETP-RELATED"/>
    <property type="match status" value="1"/>
</dbReference>
<dbReference type="Pfam" id="PF01451">
    <property type="entry name" value="LMWPc"/>
    <property type="match status" value="1"/>
</dbReference>
<dbReference type="GO" id="GO:0004725">
    <property type="term" value="F:protein tyrosine phosphatase activity"/>
    <property type="evidence" value="ECO:0007669"/>
    <property type="project" value="InterPro"/>
</dbReference>
<comment type="similarity">
    <text evidence="1">Belongs to the low molecular weight phosphotyrosine protein phosphatase family.</text>
</comment>
<keyword evidence="3" id="KW-0904">Protein phosphatase</keyword>
<evidence type="ECO:0000256" key="3">
    <source>
        <dbReference type="ARBA" id="ARBA00022912"/>
    </source>
</evidence>
<dbReference type="PRINTS" id="PR00719">
    <property type="entry name" value="LMWPTPASE"/>
</dbReference>
<dbReference type="SUPFAM" id="SSF52788">
    <property type="entry name" value="Phosphotyrosine protein phosphatases I"/>
    <property type="match status" value="1"/>
</dbReference>
<organism evidence="6 7">
    <name type="scientific">Planococcus salinus</name>
    <dbReference type="NCBI Taxonomy" id="1848460"/>
    <lineage>
        <taxon>Bacteria</taxon>
        <taxon>Bacillati</taxon>
        <taxon>Bacillota</taxon>
        <taxon>Bacilli</taxon>
        <taxon>Bacillales</taxon>
        <taxon>Caryophanaceae</taxon>
        <taxon>Planococcus</taxon>
    </lineage>
</organism>
<dbReference type="RefSeq" id="WP_123164532.1">
    <property type="nucleotide sequence ID" value="NZ_RIAX01000003.1"/>
</dbReference>
<dbReference type="InterPro" id="IPR050438">
    <property type="entry name" value="LMW_PTPase"/>
</dbReference>
<sequence length="144" mass="16022">MNIFFICTGNTCRSPMAEAILSAKQLPDVEVRSAGLFAGEAPLSSNAQAVLEEQGIEFEHTSKSLEPEDVQWASLILTMTESHKRLVMQSYPEASDRIFSLKEFVEGRKEDVSDPYGGSLSTYTATFNELKRLLDRLADKIAEE</sequence>
<evidence type="ECO:0000256" key="4">
    <source>
        <dbReference type="PIRSR" id="PIRSR617867-1"/>
    </source>
</evidence>
<dbReference type="EMBL" id="RIAX01000003">
    <property type="protein sequence ID" value="RNF40024.1"/>
    <property type="molecule type" value="Genomic_DNA"/>
</dbReference>
<dbReference type="Gene3D" id="3.40.50.2300">
    <property type="match status" value="1"/>
</dbReference>
<dbReference type="Proteomes" id="UP000275473">
    <property type="component" value="Unassembled WGS sequence"/>
</dbReference>
<feature type="active site" description="Proton donor" evidence="4">
    <location>
        <position position="114"/>
    </location>
</feature>
<evidence type="ECO:0000256" key="1">
    <source>
        <dbReference type="ARBA" id="ARBA00011063"/>
    </source>
</evidence>
<dbReference type="InterPro" id="IPR036196">
    <property type="entry name" value="Ptyr_pPase_sf"/>
</dbReference>
<feature type="active site" description="Nucleophile" evidence="4">
    <location>
        <position position="7"/>
    </location>
</feature>
<evidence type="ECO:0000313" key="7">
    <source>
        <dbReference type="Proteomes" id="UP000275473"/>
    </source>
</evidence>
<name>A0A3M8PA04_9BACL</name>
<keyword evidence="7" id="KW-1185">Reference proteome</keyword>
<dbReference type="CDD" id="cd16344">
    <property type="entry name" value="LMWPAP"/>
    <property type="match status" value="1"/>
</dbReference>
<evidence type="ECO:0000313" key="6">
    <source>
        <dbReference type="EMBL" id="RNF40024.1"/>
    </source>
</evidence>
<dbReference type="PANTHER" id="PTHR11717">
    <property type="entry name" value="LOW MOLECULAR WEIGHT PROTEIN TYROSINE PHOSPHATASE"/>
    <property type="match status" value="1"/>
</dbReference>
<reference evidence="6 7" key="1">
    <citation type="journal article" date="2018" name="Int. J. Syst. Evol. Microbiol.">
        <title>Planococcus salinus sp. nov., a moderately halophilic bacterium isolated from a saline-alkali soil.</title>
        <authorList>
            <person name="Gan L."/>
        </authorList>
    </citation>
    <scope>NUCLEOTIDE SEQUENCE [LARGE SCALE GENOMIC DNA]</scope>
    <source>
        <strain evidence="6 7">LCB217</strain>
    </source>
</reference>
<dbReference type="AlphaFoldDB" id="A0A3M8PA04"/>
<comment type="caution">
    <text evidence="6">The sequence shown here is derived from an EMBL/GenBank/DDBJ whole genome shotgun (WGS) entry which is preliminary data.</text>
</comment>
<evidence type="ECO:0000259" key="5">
    <source>
        <dbReference type="SMART" id="SM00226"/>
    </source>
</evidence>